<dbReference type="SUPFAM" id="SSF55190">
    <property type="entry name" value="Arginyl-tRNA synthetase (ArgRS), N-terminal 'additional' domain"/>
    <property type="match status" value="1"/>
</dbReference>
<dbReference type="Pfam" id="PF00750">
    <property type="entry name" value="tRNA-synt_1d"/>
    <property type="match status" value="1"/>
</dbReference>
<dbReference type="SMART" id="SM01016">
    <property type="entry name" value="Arg_tRNA_synt_N"/>
    <property type="match status" value="1"/>
</dbReference>
<evidence type="ECO:0000256" key="9">
    <source>
        <dbReference type="ARBA" id="ARBA00023146"/>
    </source>
</evidence>
<feature type="domain" description="Arginyl tRNA synthetase N-terminal" evidence="14">
    <location>
        <begin position="6"/>
        <end position="90"/>
    </location>
</feature>
<evidence type="ECO:0000256" key="10">
    <source>
        <dbReference type="ARBA" id="ARBA00049339"/>
    </source>
</evidence>
<dbReference type="InterPro" id="IPR008909">
    <property type="entry name" value="DALR_anticod-bd"/>
</dbReference>
<dbReference type="PANTHER" id="PTHR11956:SF5">
    <property type="entry name" value="ARGININE--TRNA LIGASE, CYTOPLASMIC"/>
    <property type="match status" value="1"/>
</dbReference>
<keyword evidence="5 11" id="KW-0436">Ligase</keyword>
<evidence type="ECO:0000256" key="2">
    <source>
        <dbReference type="ARBA" id="ARBA00005594"/>
    </source>
</evidence>
<dbReference type="Pfam" id="PF05746">
    <property type="entry name" value="DALR_1"/>
    <property type="match status" value="1"/>
</dbReference>
<gene>
    <name evidence="11" type="primary">argS</name>
    <name evidence="15" type="ORF">EEI45_00875</name>
</gene>
<keyword evidence="4 11" id="KW-0963">Cytoplasm</keyword>
<organism evidence="15 16">
    <name type="scientific">Erysipelothrix piscisicarius</name>
    <dbReference type="NCBI Taxonomy" id="2485784"/>
    <lineage>
        <taxon>Bacteria</taxon>
        <taxon>Bacillati</taxon>
        <taxon>Bacillota</taxon>
        <taxon>Erysipelotrichia</taxon>
        <taxon>Erysipelotrichales</taxon>
        <taxon>Erysipelotrichaceae</taxon>
        <taxon>Erysipelothrix</taxon>
    </lineage>
</organism>
<keyword evidence="16" id="KW-1185">Reference proteome</keyword>
<evidence type="ECO:0000256" key="1">
    <source>
        <dbReference type="ARBA" id="ARBA00004496"/>
    </source>
</evidence>
<dbReference type="InterPro" id="IPR035684">
    <property type="entry name" value="ArgRS_core"/>
</dbReference>
<feature type="domain" description="DALR anticodon binding" evidence="13">
    <location>
        <begin position="431"/>
        <end position="546"/>
    </location>
</feature>
<comment type="catalytic activity">
    <reaction evidence="10 11">
        <text>tRNA(Arg) + L-arginine + ATP = L-arginyl-tRNA(Arg) + AMP + diphosphate</text>
        <dbReference type="Rhea" id="RHEA:20301"/>
        <dbReference type="Rhea" id="RHEA-COMP:9658"/>
        <dbReference type="Rhea" id="RHEA-COMP:9673"/>
        <dbReference type="ChEBI" id="CHEBI:30616"/>
        <dbReference type="ChEBI" id="CHEBI:32682"/>
        <dbReference type="ChEBI" id="CHEBI:33019"/>
        <dbReference type="ChEBI" id="CHEBI:78442"/>
        <dbReference type="ChEBI" id="CHEBI:78513"/>
        <dbReference type="ChEBI" id="CHEBI:456215"/>
        <dbReference type="EC" id="6.1.1.19"/>
    </reaction>
</comment>
<dbReference type="Pfam" id="PF03485">
    <property type="entry name" value="Arg_tRNA_synt_N"/>
    <property type="match status" value="1"/>
</dbReference>
<evidence type="ECO:0000256" key="12">
    <source>
        <dbReference type="RuleBase" id="RU363038"/>
    </source>
</evidence>
<protein>
    <recommendedName>
        <fullName evidence="11">Arginine--tRNA ligase</fullName>
        <ecNumber evidence="11">6.1.1.19</ecNumber>
    </recommendedName>
    <alternativeName>
        <fullName evidence="11">Arginyl-tRNA synthetase</fullName>
        <shortName evidence="11">ArgRS</shortName>
    </alternativeName>
</protein>
<dbReference type="Gene3D" id="3.30.1360.70">
    <property type="entry name" value="Arginyl tRNA synthetase N-terminal domain"/>
    <property type="match status" value="1"/>
</dbReference>
<keyword evidence="8 11" id="KW-0648">Protein biosynthesis</keyword>
<dbReference type="FunFam" id="3.40.50.620:FF:000062">
    <property type="entry name" value="Arginine--tRNA ligase"/>
    <property type="match status" value="1"/>
</dbReference>
<evidence type="ECO:0000313" key="16">
    <source>
        <dbReference type="Proteomes" id="UP000278804"/>
    </source>
</evidence>
<dbReference type="EMBL" id="CP034234">
    <property type="protein sequence ID" value="AZK43547.1"/>
    <property type="molecule type" value="Genomic_DNA"/>
</dbReference>
<evidence type="ECO:0000259" key="14">
    <source>
        <dbReference type="SMART" id="SM01016"/>
    </source>
</evidence>
<dbReference type="InterPro" id="IPR014729">
    <property type="entry name" value="Rossmann-like_a/b/a_fold"/>
</dbReference>
<evidence type="ECO:0000259" key="13">
    <source>
        <dbReference type="SMART" id="SM00836"/>
    </source>
</evidence>
<comment type="subcellular location">
    <subcellularLocation>
        <location evidence="1 11">Cytoplasm</location>
    </subcellularLocation>
</comment>
<dbReference type="PRINTS" id="PR01038">
    <property type="entry name" value="TRNASYNTHARG"/>
</dbReference>
<proteinExistence type="inferred from homology"/>
<dbReference type="Proteomes" id="UP000278804">
    <property type="component" value="Chromosome"/>
</dbReference>
<evidence type="ECO:0000313" key="15">
    <source>
        <dbReference type="EMBL" id="AZK43547.1"/>
    </source>
</evidence>
<reference evidence="15 16" key="1">
    <citation type="journal article" date="2020" name="Int. J. Syst. Evol. Microbiol.">
        <title>Description of Erysipelothrix piscisicarius sp. nov., an emergent fish pathogen, and assessment of virulence using a tiger barb (Puntigrus tetrazona) infection model.</title>
        <authorList>
            <person name="Pomaranski E.K."/>
            <person name="Griffin M.J."/>
            <person name="Camus A.C."/>
            <person name="Armwood A.R."/>
            <person name="Shelley J."/>
            <person name="Waldbieser G.C."/>
            <person name="LaFrentz B.R."/>
            <person name="Garcia J.C."/>
            <person name="Yanong R."/>
            <person name="Soto E."/>
        </authorList>
    </citation>
    <scope>NUCLEOTIDE SEQUENCE [LARGE SCALE GENOMIC DNA]</scope>
    <source>
        <strain evidence="15 16">15TAL0474</strain>
    </source>
</reference>
<dbReference type="HAMAP" id="MF_00123">
    <property type="entry name" value="Arg_tRNA_synth"/>
    <property type="match status" value="1"/>
</dbReference>
<evidence type="ECO:0000256" key="11">
    <source>
        <dbReference type="HAMAP-Rule" id="MF_00123"/>
    </source>
</evidence>
<keyword evidence="9 11" id="KW-0030">Aminoacyl-tRNA synthetase</keyword>
<dbReference type="FunFam" id="3.30.1360.70:FF:000003">
    <property type="entry name" value="Arginine--tRNA ligase"/>
    <property type="match status" value="1"/>
</dbReference>
<dbReference type="InterPro" id="IPR036695">
    <property type="entry name" value="Arg-tRNA-synth_N_sf"/>
</dbReference>
<evidence type="ECO:0000256" key="5">
    <source>
        <dbReference type="ARBA" id="ARBA00022598"/>
    </source>
</evidence>
<dbReference type="FunFam" id="1.10.730.10:FF:000008">
    <property type="entry name" value="Arginine--tRNA ligase"/>
    <property type="match status" value="1"/>
</dbReference>
<dbReference type="KEGG" id="eri:EEI45_00875"/>
<evidence type="ECO:0000256" key="7">
    <source>
        <dbReference type="ARBA" id="ARBA00022840"/>
    </source>
</evidence>
<evidence type="ECO:0000256" key="6">
    <source>
        <dbReference type="ARBA" id="ARBA00022741"/>
    </source>
</evidence>
<dbReference type="InterPro" id="IPR001412">
    <property type="entry name" value="aa-tRNA-synth_I_CS"/>
</dbReference>
<feature type="short sequence motif" description="'HIGH' region" evidence="11">
    <location>
        <begin position="127"/>
        <end position="137"/>
    </location>
</feature>
<dbReference type="Gene3D" id="1.10.730.10">
    <property type="entry name" value="Isoleucyl-tRNA Synthetase, Domain 1"/>
    <property type="match status" value="1"/>
</dbReference>
<evidence type="ECO:0000256" key="4">
    <source>
        <dbReference type="ARBA" id="ARBA00022490"/>
    </source>
</evidence>
<dbReference type="NCBIfam" id="TIGR00456">
    <property type="entry name" value="argS"/>
    <property type="match status" value="1"/>
</dbReference>
<dbReference type="InterPro" id="IPR001278">
    <property type="entry name" value="Arg-tRNA-ligase"/>
</dbReference>
<keyword evidence="6 11" id="KW-0547">Nucleotide-binding</keyword>
<dbReference type="InterPro" id="IPR005148">
    <property type="entry name" value="Arg-tRNA-synth_N"/>
</dbReference>
<dbReference type="GO" id="GO:0004814">
    <property type="term" value="F:arginine-tRNA ligase activity"/>
    <property type="evidence" value="ECO:0007669"/>
    <property type="project" value="UniProtKB-UniRule"/>
</dbReference>
<dbReference type="Gene3D" id="3.40.50.620">
    <property type="entry name" value="HUPs"/>
    <property type="match status" value="1"/>
</dbReference>
<keyword evidence="7 11" id="KW-0067">ATP-binding</keyword>
<comment type="subunit">
    <text evidence="3 11">Monomer.</text>
</comment>
<dbReference type="PROSITE" id="PS00178">
    <property type="entry name" value="AA_TRNA_LIGASE_I"/>
    <property type="match status" value="1"/>
</dbReference>
<name>A0A3S8RL25_9FIRM</name>
<dbReference type="GO" id="GO:0005524">
    <property type="term" value="F:ATP binding"/>
    <property type="evidence" value="ECO:0007669"/>
    <property type="project" value="UniProtKB-UniRule"/>
</dbReference>
<accession>A0A3S8RL25</accession>
<dbReference type="SMART" id="SM00836">
    <property type="entry name" value="DALR_1"/>
    <property type="match status" value="1"/>
</dbReference>
<dbReference type="GO" id="GO:0005737">
    <property type="term" value="C:cytoplasm"/>
    <property type="evidence" value="ECO:0007669"/>
    <property type="project" value="UniProtKB-SubCell"/>
</dbReference>
<evidence type="ECO:0000256" key="3">
    <source>
        <dbReference type="ARBA" id="ARBA00011245"/>
    </source>
</evidence>
<evidence type="ECO:0000256" key="8">
    <source>
        <dbReference type="ARBA" id="ARBA00022917"/>
    </source>
</evidence>
<comment type="similarity">
    <text evidence="2 11 12">Belongs to the class-I aminoacyl-tRNA synthetase family.</text>
</comment>
<dbReference type="PANTHER" id="PTHR11956">
    <property type="entry name" value="ARGINYL-TRNA SYNTHETASE"/>
    <property type="match status" value="1"/>
</dbReference>
<dbReference type="RefSeq" id="WP_125163769.1">
    <property type="nucleotide sequence ID" value="NZ_CP034234.1"/>
</dbReference>
<dbReference type="SUPFAM" id="SSF47323">
    <property type="entry name" value="Anticodon-binding domain of a subclass of class I aminoacyl-tRNA synthetases"/>
    <property type="match status" value="1"/>
</dbReference>
<dbReference type="EC" id="6.1.1.19" evidence="11"/>
<dbReference type="GO" id="GO:0006420">
    <property type="term" value="P:arginyl-tRNA aminoacylation"/>
    <property type="evidence" value="ECO:0007669"/>
    <property type="project" value="UniProtKB-UniRule"/>
</dbReference>
<sequence length="546" mass="60822">MNKIETKLVGHIEDIILDAFGIEKEDGLVMLEIPNNPEMGDYSTNIAMRLTKPVGKNPREIASVIVEKLENNEMVDSISVAGPGFINFVMKPAVLGSVINDVIEAGKDYGRSNAGEGIRLLNEYVSANPTGQLHVGHARGAAWGDSLSRIMSFAGYDVLREYYINDLGNQILMLSHSLYARYKQAFGIEAALPEDGYHGPDIVEIANDVKDAEGDKWLDAPEEEWVPYFKELGIKLELERIKEDLNTFGVEMDSWVSEKWLYDDGRVEESLEALKAKGVTFEEDGALWLRSTDFGDDKDRVLIKSDGSYTYLVPDIANHIYKLERGYTHLLNLWGGDHHGYIVRMQAALEALGHPNVLDVDIIQMVRLVDEGVEVKMSKRTGNALGLVELVDDIGVDATRYFFVSRALATPLDFDLGLARKKSNDNPVFYVQYAHARICSILRQAGEVPHVDVIDQLTNPKEIALLKEINEFSSVVADAAKKREVHKIANYVQDLASSFHSFYGEVKVMDPSNPELQAQRLNLLVAVKITLSNALNLIGVNAPEQM</sequence>
<dbReference type="AlphaFoldDB" id="A0A3S8RL25"/>
<dbReference type="SUPFAM" id="SSF52374">
    <property type="entry name" value="Nucleotidylyl transferase"/>
    <property type="match status" value="1"/>
</dbReference>
<dbReference type="CDD" id="cd00671">
    <property type="entry name" value="ArgRS_core"/>
    <property type="match status" value="1"/>
</dbReference>
<dbReference type="InterPro" id="IPR009080">
    <property type="entry name" value="tRNAsynth_Ia_anticodon-bd"/>
</dbReference>